<dbReference type="PANTHER" id="PTHR30451:SF5">
    <property type="entry name" value="SLR0019 PROTEIN"/>
    <property type="match status" value="1"/>
</dbReference>
<dbReference type="Proteomes" id="UP000004349">
    <property type="component" value="Unassembled WGS sequence"/>
</dbReference>
<dbReference type="InterPro" id="IPR000015">
    <property type="entry name" value="Fimb_usher"/>
</dbReference>
<evidence type="ECO:0000313" key="1">
    <source>
        <dbReference type="EMBL" id="EGU38689.1"/>
    </source>
</evidence>
<proteinExistence type="predicted"/>
<dbReference type="GO" id="GO:0009279">
    <property type="term" value="C:cell outer membrane"/>
    <property type="evidence" value="ECO:0007669"/>
    <property type="project" value="TreeGrafter"/>
</dbReference>
<name>F9RLY9_9VIBR</name>
<dbReference type="PANTHER" id="PTHR30451">
    <property type="entry name" value="OUTER MEMBRANE USHER PROTEIN"/>
    <property type="match status" value="1"/>
</dbReference>
<accession>F9RLY9</accession>
<gene>
    <name evidence="1" type="ORF">VIS19158_02730</name>
</gene>
<reference evidence="1 2" key="1">
    <citation type="journal article" date="2012" name="Int. J. Syst. Evol. Microbiol.">
        <title>Vibrio caribbeanicus sp. nov., isolated from the marine sponge Scleritoderma cyanea.</title>
        <authorList>
            <person name="Hoffmann M."/>
            <person name="Monday S.R."/>
            <person name="Allard M.W."/>
            <person name="Strain E.A."/>
            <person name="Whittaker P."/>
            <person name="Naum M."/>
            <person name="McCarthy P.J."/>
            <person name="Lopez J.V."/>
            <person name="Fischer M."/>
            <person name="Brown E.W."/>
        </authorList>
    </citation>
    <scope>NUCLEOTIDE SEQUENCE [LARGE SCALE GENOMIC DNA]</scope>
    <source>
        <strain evidence="1 2">LMG 19158</strain>
    </source>
</reference>
<comment type="caution">
    <text evidence="1">The sequence shown here is derived from an EMBL/GenBank/DDBJ whole genome shotgun (WGS) entry which is preliminary data.</text>
</comment>
<protein>
    <submittedName>
        <fullName evidence="1">Putative fimbrial Usher protein</fullName>
    </submittedName>
</protein>
<organism evidence="1 2">
    <name type="scientific">Vibrio scophthalmi LMG 19158</name>
    <dbReference type="NCBI Taxonomy" id="870967"/>
    <lineage>
        <taxon>Bacteria</taxon>
        <taxon>Pseudomonadati</taxon>
        <taxon>Pseudomonadota</taxon>
        <taxon>Gammaproteobacteria</taxon>
        <taxon>Vibrionales</taxon>
        <taxon>Vibrionaceae</taxon>
        <taxon>Vibrio</taxon>
    </lineage>
</organism>
<dbReference type="RefSeq" id="WP_005594415.1">
    <property type="nucleotide sequence ID" value="NZ_AFWE01000078.1"/>
</dbReference>
<dbReference type="AlphaFoldDB" id="F9RLY9"/>
<dbReference type="GO" id="GO:0009297">
    <property type="term" value="P:pilus assembly"/>
    <property type="evidence" value="ECO:0007669"/>
    <property type="project" value="InterPro"/>
</dbReference>
<dbReference type="SUPFAM" id="SSF117074">
    <property type="entry name" value="Hypothetical protein PA1324"/>
    <property type="match status" value="1"/>
</dbReference>
<dbReference type="GO" id="GO:0015473">
    <property type="term" value="F:fimbrial usher porin activity"/>
    <property type="evidence" value="ECO:0007669"/>
    <property type="project" value="InterPro"/>
</dbReference>
<dbReference type="EMBL" id="AFWE01000078">
    <property type="protein sequence ID" value="EGU38689.1"/>
    <property type="molecule type" value="Genomic_DNA"/>
</dbReference>
<evidence type="ECO:0000313" key="2">
    <source>
        <dbReference type="Proteomes" id="UP000004349"/>
    </source>
</evidence>
<dbReference type="eggNOG" id="COG3188">
    <property type="taxonomic scope" value="Bacteria"/>
</dbReference>
<sequence length="797" mass="90509">MRNVRSLLFSTMISGGVTFSTSAAEIQMPIDVNVVSQRVEITGYLDDEQEQYWALDGNELLDVLVQSIDADRLDVLRNVLQDRKVTRDDFRQLGWGALYKPEDLLITISVPVADRKLIEIPLQGRSNRTPPSGIPHVEPVFFSGVLNTYWSHSHNLVNTDFSASQVALRATAAVGHVTFEDGHTYYYNHFTDQGSWLRDRTRVMGNLRNNTGFLQLGDYQIETNITRLPSGELFGLSYSYQPKYLRDVISPNTVPINLESTSLIKIRINGEEYRTLRLAAGQYNLKDLPLEQGVNEVEVSYIDQSGIEHKRFFNLIDHPQMLLAGDIETQLIYGAKQIYENNGDKSIDRNDMNAQGVFSYGLTPWWTLSSALELETDEQRYSLNQSFAVGELFLTLNGQLTRFSNSRSYNAQSQLFIDELFDKTLSNVAFSYGVDQSTSSDPLLHKIYFSSGVTTPLTNGYLSFNLEHQFDKNSTVRQSASINTSYRINERISTSLNLRWQKNANNIDRSLYLSFSIPLRWNNVSVSGKTSYDSRGDEYKSEVSASQYQPDYYWRASTKYRDTTYDGFDGYGKWYGDKVVLNARYSSRNESQQGSDRIITLGADTALAWAGSNLILTSPVTSSFTIVSLPDEYQEKYQLSYDKYQRIHISEAAENSGQSELLIPVANDDFRTIKINSNNLYFNEELKQGEFIALGGLHSGSSHQLVINKGYFVSGYFYKQQAPASDIVGEFQNSESNQIYPFFTDDSGNFELDVLPEGNYRVHFYDNVAKSVDIRISKDQAIEDLFIDLGKIQVIYN</sequence>